<dbReference type="InterPro" id="IPR026960">
    <property type="entry name" value="RVT-Znf"/>
</dbReference>
<dbReference type="OrthoDB" id="2752996at2759"/>
<evidence type="ECO:0000313" key="2">
    <source>
        <dbReference type="EMBL" id="KIY48683.1"/>
    </source>
</evidence>
<dbReference type="AlphaFoldDB" id="A0A0D7ACV2"/>
<dbReference type="EMBL" id="KN881822">
    <property type="protein sequence ID" value="KIY48683.1"/>
    <property type="molecule type" value="Genomic_DNA"/>
</dbReference>
<gene>
    <name evidence="2" type="ORF">FISHEDRAFT_42841</name>
</gene>
<protein>
    <recommendedName>
        <fullName evidence="1">Reverse transcriptase zinc-binding domain-containing protein</fullName>
    </recommendedName>
</protein>
<reference evidence="2 3" key="1">
    <citation type="journal article" date="2015" name="Fungal Genet. Biol.">
        <title>Evolution of novel wood decay mechanisms in Agaricales revealed by the genome sequences of Fistulina hepatica and Cylindrobasidium torrendii.</title>
        <authorList>
            <person name="Floudas D."/>
            <person name="Held B.W."/>
            <person name="Riley R."/>
            <person name="Nagy L.G."/>
            <person name="Koehler G."/>
            <person name="Ransdell A.S."/>
            <person name="Younus H."/>
            <person name="Chow J."/>
            <person name="Chiniquy J."/>
            <person name="Lipzen A."/>
            <person name="Tritt A."/>
            <person name="Sun H."/>
            <person name="Haridas S."/>
            <person name="LaButti K."/>
            <person name="Ohm R.A."/>
            <person name="Kues U."/>
            <person name="Blanchette R.A."/>
            <person name="Grigoriev I.V."/>
            <person name="Minto R.E."/>
            <person name="Hibbett D.S."/>
        </authorList>
    </citation>
    <scope>NUCLEOTIDE SEQUENCE [LARGE SCALE GENOMIC DNA]</scope>
    <source>
        <strain evidence="2 3">ATCC 64428</strain>
    </source>
</reference>
<evidence type="ECO:0000313" key="3">
    <source>
        <dbReference type="Proteomes" id="UP000054144"/>
    </source>
</evidence>
<dbReference type="GO" id="GO:0003676">
    <property type="term" value="F:nucleic acid binding"/>
    <property type="evidence" value="ECO:0007669"/>
    <property type="project" value="InterPro"/>
</dbReference>
<organism evidence="2 3">
    <name type="scientific">Fistulina hepatica ATCC 64428</name>
    <dbReference type="NCBI Taxonomy" id="1128425"/>
    <lineage>
        <taxon>Eukaryota</taxon>
        <taxon>Fungi</taxon>
        <taxon>Dikarya</taxon>
        <taxon>Basidiomycota</taxon>
        <taxon>Agaricomycotina</taxon>
        <taxon>Agaricomycetes</taxon>
        <taxon>Agaricomycetidae</taxon>
        <taxon>Agaricales</taxon>
        <taxon>Fistulinaceae</taxon>
        <taxon>Fistulina</taxon>
    </lineage>
</organism>
<name>A0A0D7ACV2_9AGAR</name>
<evidence type="ECO:0000259" key="1">
    <source>
        <dbReference type="Pfam" id="PF13966"/>
    </source>
</evidence>
<accession>A0A0D7ACV2</accession>
<proteinExistence type="predicted"/>
<feature type="non-terminal residue" evidence="2">
    <location>
        <position position="1"/>
    </location>
</feature>
<sequence>NLTIKVSSQHVISMLTVDLKECKDRGWMDEKNGEILKKVVNALRQRSTPTYFQKALPGELNMRRAQHLAKEGANKMEENVFPGHGALDFCPPGAKLAKMTIKRAYREIRRRKRKPQRKKTLKNLKKCRETVKVVQQTQPTDETIWKSLSDKDITNKQSVFLWKIIHDAFKTGKFWSHIPTIEDRGECPVCHETEDLNHVLFKCKIPGQEIVWGLVKEIFVKKGIKWPDLSLFSLMVVGLLEFKNSSNMLLQGAQHLAKIIIIESIHIIWALHCERRIEFQDDEGKWRSKQYIANLWISSINSRIAVDRLSTNRRKFGSRAIKKETVLKTWSGTLQHEDALPDDWIFGPRVLVGISANRRPRGRNR</sequence>
<feature type="domain" description="Reverse transcriptase zinc-binding" evidence="1">
    <location>
        <begin position="133"/>
        <end position="205"/>
    </location>
</feature>
<keyword evidence="3" id="KW-1185">Reference proteome</keyword>
<dbReference type="InterPro" id="IPR036397">
    <property type="entry name" value="RNaseH_sf"/>
</dbReference>
<dbReference type="Pfam" id="PF13966">
    <property type="entry name" value="zf-RVT"/>
    <property type="match status" value="1"/>
</dbReference>
<dbReference type="Proteomes" id="UP000054144">
    <property type="component" value="Unassembled WGS sequence"/>
</dbReference>
<dbReference type="Gene3D" id="3.30.420.10">
    <property type="entry name" value="Ribonuclease H-like superfamily/Ribonuclease H"/>
    <property type="match status" value="1"/>
</dbReference>